<dbReference type="Gene3D" id="3.90.850.10">
    <property type="entry name" value="Fumarylacetoacetase-like, C-terminal domain"/>
    <property type="match status" value="1"/>
</dbReference>
<dbReference type="InterPro" id="IPR050772">
    <property type="entry name" value="Hydratase-Decarb/MhpD_sf"/>
</dbReference>
<organism evidence="2 3">
    <name type="scientific">Paracoccus alkanivorans</name>
    <dbReference type="NCBI Taxonomy" id="2116655"/>
    <lineage>
        <taxon>Bacteria</taxon>
        <taxon>Pseudomonadati</taxon>
        <taxon>Pseudomonadota</taxon>
        <taxon>Alphaproteobacteria</taxon>
        <taxon>Rhodobacterales</taxon>
        <taxon>Paracoccaceae</taxon>
        <taxon>Paracoccus</taxon>
    </lineage>
</organism>
<reference evidence="2 3" key="1">
    <citation type="submission" date="2018-07" db="EMBL/GenBank/DDBJ databases">
        <authorList>
            <person name="Zhang Y."/>
            <person name="Wang L."/>
            <person name="Ma S."/>
        </authorList>
    </citation>
    <scope>NUCLEOTIDE SEQUENCE [LARGE SCALE GENOMIC DNA]</scope>
    <source>
        <strain evidence="2 3">4-2</strain>
    </source>
</reference>
<evidence type="ECO:0000313" key="2">
    <source>
        <dbReference type="EMBL" id="RMC32011.1"/>
    </source>
</evidence>
<dbReference type="GO" id="GO:0008684">
    <property type="term" value="F:2-oxopent-4-enoate hydratase activity"/>
    <property type="evidence" value="ECO:0007669"/>
    <property type="project" value="TreeGrafter"/>
</dbReference>
<feature type="chain" id="PRO_5018215466" evidence="1">
    <location>
        <begin position="20"/>
        <end position="279"/>
    </location>
</feature>
<name>A0A3M0M3F3_9RHOB</name>
<dbReference type="PANTHER" id="PTHR30143">
    <property type="entry name" value="ACID HYDRATASE"/>
    <property type="match status" value="1"/>
</dbReference>
<dbReference type="AlphaFoldDB" id="A0A3M0M3F3"/>
<dbReference type="Proteomes" id="UP000273516">
    <property type="component" value="Unassembled WGS sequence"/>
</dbReference>
<evidence type="ECO:0000313" key="3">
    <source>
        <dbReference type="Proteomes" id="UP000273516"/>
    </source>
</evidence>
<keyword evidence="1" id="KW-0732">Signal</keyword>
<dbReference type="OrthoDB" id="9792137at2"/>
<sequence length="279" mass="28757">MIRLATALALLFSTGSALAECPAPEVMKKAAEGWLAGERLPDPDLASGDDAACAYTAYREALTGAMGAPVGVKVGFTSKPAQEAFGVSGPVAGALFAPMILDDGTELSLADARTPFFEADLIVTVGDPAIMQAMTREEAAAALAEIRPFIELPDLALAEGVNPDGLLMTAYGVMPWRGVMGKGISIADLDDPVAGLASLTVDLTKDGNSVGTASGDMLLGHPLDVVLWLVREGGYDLEPGSMISLGSLGKLHPAEPGHEIRADYMIGGKSMSVSAKLTE</sequence>
<comment type="caution">
    <text evidence="2">The sequence shown here is derived from an EMBL/GenBank/DDBJ whole genome shotgun (WGS) entry which is preliminary data.</text>
</comment>
<accession>A0A3M0M3F3</accession>
<dbReference type="RefSeq" id="WP_122113982.1">
    <property type="nucleotide sequence ID" value="NZ_QOKZ01000010.1"/>
</dbReference>
<protein>
    <submittedName>
        <fullName evidence="2">Hydratase</fullName>
    </submittedName>
</protein>
<proteinExistence type="predicted"/>
<evidence type="ECO:0000256" key="1">
    <source>
        <dbReference type="SAM" id="SignalP"/>
    </source>
</evidence>
<keyword evidence="3" id="KW-1185">Reference proteome</keyword>
<dbReference type="GO" id="GO:0005737">
    <property type="term" value="C:cytoplasm"/>
    <property type="evidence" value="ECO:0007669"/>
    <property type="project" value="TreeGrafter"/>
</dbReference>
<feature type="signal peptide" evidence="1">
    <location>
        <begin position="1"/>
        <end position="19"/>
    </location>
</feature>
<gene>
    <name evidence="2" type="ORF">C9E81_19245</name>
</gene>
<dbReference type="SUPFAM" id="SSF56529">
    <property type="entry name" value="FAH"/>
    <property type="match status" value="1"/>
</dbReference>
<dbReference type="EMBL" id="QOKZ01000010">
    <property type="protein sequence ID" value="RMC32011.1"/>
    <property type="molecule type" value="Genomic_DNA"/>
</dbReference>
<dbReference type="InterPro" id="IPR036663">
    <property type="entry name" value="Fumarylacetoacetase_C_sf"/>
</dbReference>
<dbReference type="PANTHER" id="PTHR30143:SF0">
    <property type="entry name" value="2-KETO-4-PENTENOATE HYDRATASE"/>
    <property type="match status" value="1"/>
</dbReference>